<gene>
    <name evidence="12" type="primary">LOC115640139</name>
</gene>
<comment type="subcellular location">
    <subcellularLocation>
        <location evidence="1">Secreted</location>
    </subcellularLocation>
</comment>
<dbReference type="Proteomes" id="UP000694390">
    <property type="component" value="Unassembled WGS sequence"/>
</dbReference>
<keyword evidence="5" id="KW-0813">Transport</keyword>
<evidence type="ECO:0000256" key="3">
    <source>
        <dbReference type="ARBA" id="ARBA00011559"/>
    </source>
</evidence>
<reference evidence="12" key="1">
    <citation type="submission" date="2025-08" db="UniProtKB">
        <authorList>
            <consortium name="Ensembl"/>
        </authorList>
    </citation>
    <scope>IDENTIFICATION</scope>
</reference>
<evidence type="ECO:0000256" key="6">
    <source>
        <dbReference type="ARBA" id="ARBA00022525"/>
    </source>
</evidence>
<evidence type="ECO:0000256" key="8">
    <source>
        <dbReference type="ARBA" id="ARBA00022850"/>
    </source>
</evidence>
<comment type="similarity">
    <text evidence="2">Belongs to the calycin superfamily. Lipocalin family. Highly divergent.</text>
</comment>
<dbReference type="Gene3D" id="2.40.128.20">
    <property type="match status" value="1"/>
</dbReference>
<keyword evidence="13" id="KW-1185">Reference proteome</keyword>
<evidence type="ECO:0000256" key="10">
    <source>
        <dbReference type="ARBA" id="ARBA00023157"/>
    </source>
</evidence>
<dbReference type="GO" id="GO:0034380">
    <property type="term" value="P:high-density lipoprotein particle assembly"/>
    <property type="evidence" value="ECO:0007669"/>
    <property type="project" value="TreeGrafter"/>
</dbReference>
<evidence type="ECO:0000256" key="11">
    <source>
        <dbReference type="ARBA" id="ARBA00025553"/>
    </source>
</evidence>
<evidence type="ECO:0000256" key="1">
    <source>
        <dbReference type="ARBA" id="ARBA00004613"/>
    </source>
</evidence>
<dbReference type="GO" id="GO:0005319">
    <property type="term" value="F:lipid transporter activity"/>
    <property type="evidence" value="ECO:0007669"/>
    <property type="project" value="TreeGrafter"/>
</dbReference>
<comment type="function">
    <text evidence="11">Probably involved in lipid transport. Can bind sphingosine-1-phosphate, myristic acid, palmitic acid and stearic acid, retinol, all-trans-retinoic acid and 9-cis-retinoic acid.</text>
</comment>
<dbReference type="GO" id="GO:0005543">
    <property type="term" value="F:phospholipid binding"/>
    <property type="evidence" value="ECO:0007669"/>
    <property type="project" value="TreeGrafter"/>
</dbReference>
<name>A0A8C4WUH3_9SAUR</name>
<proteinExistence type="inferred from homology"/>
<dbReference type="Ensembl" id="ENSGEVT00005021131.1">
    <property type="protein sequence ID" value="ENSGEVP00005020117.1"/>
    <property type="gene ID" value="ENSGEVG00005014235.1"/>
</dbReference>
<evidence type="ECO:0000256" key="4">
    <source>
        <dbReference type="ARBA" id="ARBA00019937"/>
    </source>
</evidence>
<dbReference type="PANTHER" id="PTHR32028">
    <property type="entry name" value="APOLIPOPROTEIN M"/>
    <property type="match status" value="1"/>
</dbReference>
<dbReference type="GO" id="GO:0033344">
    <property type="term" value="P:cholesterol efflux"/>
    <property type="evidence" value="ECO:0007669"/>
    <property type="project" value="TreeGrafter"/>
</dbReference>
<dbReference type="AlphaFoldDB" id="A0A8C4WUH3"/>
<evidence type="ECO:0000313" key="12">
    <source>
        <dbReference type="Ensembl" id="ENSGEVP00005020117.1"/>
    </source>
</evidence>
<evidence type="ECO:0000313" key="13">
    <source>
        <dbReference type="Proteomes" id="UP000694390"/>
    </source>
</evidence>
<keyword evidence="7" id="KW-0732">Signal</keyword>
<sequence>LPAGPLQLTPPPSPRKSGDCVPRSWIYLLNEGSTDLTTEGRPGMRTQLFSSKCPDTIIVQETDRDYQRILLYSRTPHLADDCIEDFRSQAYCLDMEEFLLIPRSQGTTRMGRPLGGPLTPSASGISLVGRRERRLGVGDLQGGVWEALRRKVGGEGGLGVQEAVRQVLGGWVDLGGMEEDSG</sequence>
<dbReference type="GO" id="GO:0034362">
    <property type="term" value="C:low-density lipoprotein particle"/>
    <property type="evidence" value="ECO:0007669"/>
    <property type="project" value="TreeGrafter"/>
</dbReference>
<dbReference type="InterPro" id="IPR012674">
    <property type="entry name" value="Calycin"/>
</dbReference>
<keyword evidence="8" id="KW-0345">HDL</keyword>
<keyword evidence="10" id="KW-1015">Disulfide bond</keyword>
<dbReference type="GeneTree" id="ENSGT00390000001026"/>
<dbReference type="Pfam" id="PF11032">
    <property type="entry name" value="ApoM"/>
    <property type="match status" value="1"/>
</dbReference>
<accession>A0A8C4WUH3</accession>
<keyword evidence="6" id="KW-0964">Secreted</keyword>
<reference evidence="12" key="2">
    <citation type="submission" date="2025-09" db="UniProtKB">
        <authorList>
            <consortium name="Ensembl"/>
        </authorList>
    </citation>
    <scope>IDENTIFICATION</scope>
</reference>
<evidence type="ECO:0000256" key="5">
    <source>
        <dbReference type="ARBA" id="ARBA00022448"/>
    </source>
</evidence>
<evidence type="ECO:0000256" key="7">
    <source>
        <dbReference type="ARBA" id="ARBA00022729"/>
    </source>
</evidence>
<protein>
    <recommendedName>
        <fullName evidence="4">Apolipoprotein M</fullName>
    </recommendedName>
</protein>
<dbReference type="GO" id="GO:0034375">
    <property type="term" value="P:high-density lipoprotein particle remodeling"/>
    <property type="evidence" value="ECO:0007669"/>
    <property type="project" value="TreeGrafter"/>
</dbReference>
<dbReference type="SUPFAM" id="SSF50814">
    <property type="entry name" value="Lipocalins"/>
    <property type="match status" value="1"/>
</dbReference>
<evidence type="ECO:0000256" key="2">
    <source>
        <dbReference type="ARBA" id="ARBA00007071"/>
    </source>
</evidence>
<dbReference type="InterPro" id="IPR022734">
    <property type="entry name" value="ApoM"/>
</dbReference>
<keyword evidence="9" id="KW-0445">Lipid transport</keyword>
<organism evidence="12 13">
    <name type="scientific">Gopherus evgoodei</name>
    <name type="common">Goodes thornscrub tortoise</name>
    <dbReference type="NCBI Taxonomy" id="1825980"/>
    <lineage>
        <taxon>Eukaryota</taxon>
        <taxon>Metazoa</taxon>
        <taxon>Chordata</taxon>
        <taxon>Craniata</taxon>
        <taxon>Vertebrata</taxon>
        <taxon>Euteleostomi</taxon>
        <taxon>Archelosauria</taxon>
        <taxon>Testudinata</taxon>
        <taxon>Testudines</taxon>
        <taxon>Cryptodira</taxon>
        <taxon>Durocryptodira</taxon>
        <taxon>Testudinoidea</taxon>
        <taxon>Testudinidae</taxon>
        <taxon>Gopherus</taxon>
    </lineage>
</organism>
<evidence type="ECO:0000256" key="9">
    <source>
        <dbReference type="ARBA" id="ARBA00023055"/>
    </source>
</evidence>
<comment type="subunit">
    <text evidence="3">Interacts with LRP2; LRP2 mediates APOM renal uptake and subsequent lysosomal degradation.</text>
</comment>
<dbReference type="GO" id="GO:0034364">
    <property type="term" value="C:high-density lipoprotein particle"/>
    <property type="evidence" value="ECO:0007669"/>
    <property type="project" value="UniProtKB-KW"/>
</dbReference>
<dbReference type="GO" id="GO:0034384">
    <property type="term" value="P:high-density lipoprotein particle clearance"/>
    <property type="evidence" value="ECO:0007669"/>
    <property type="project" value="TreeGrafter"/>
</dbReference>
<dbReference type="GO" id="GO:0034361">
    <property type="term" value="C:very-low-density lipoprotein particle"/>
    <property type="evidence" value="ECO:0007669"/>
    <property type="project" value="TreeGrafter"/>
</dbReference>
<dbReference type="PANTHER" id="PTHR32028:SF1">
    <property type="entry name" value="APOLIPOPROTEIN M"/>
    <property type="match status" value="1"/>
</dbReference>